<dbReference type="CDD" id="cd07814">
    <property type="entry name" value="SRPBCC_CalC_Aha1-like"/>
    <property type="match status" value="1"/>
</dbReference>
<name>A0A385SQ35_9BACT</name>
<evidence type="ECO:0000313" key="4">
    <source>
        <dbReference type="Proteomes" id="UP000266183"/>
    </source>
</evidence>
<dbReference type="Pfam" id="PF08327">
    <property type="entry name" value="AHSA1"/>
    <property type="match status" value="1"/>
</dbReference>
<evidence type="ECO:0000256" key="1">
    <source>
        <dbReference type="ARBA" id="ARBA00006817"/>
    </source>
</evidence>
<feature type="domain" description="Activator of Hsp90 ATPase homologue 1/2-like C-terminal" evidence="2">
    <location>
        <begin position="13"/>
        <end position="141"/>
    </location>
</feature>
<organism evidence="3 4">
    <name type="scientific">Chryseolinea soli</name>
    <dbReference type="NCBI Taxonomy" id="2321403"/>
    <lineage>
        <taxon>Bacteria</taxon>
        <taxon>Pseudomonadati</taxon>
        <taxon>Bacteroidota</taxon>
        <taxon>Cytophagia</taxon>
        <taxon>Cytophagales</taxon>
        <taxon>Fulvivirgaceae</taxon>
        <taxon>Chryseolinea</taxon>
    </lineage>
</organism>
<keyword evidence="4" id="KW-1185">Reference proteome</keyword>
<evidence type="ECO:0000259" key="2">
    <source>
        <dbReference type="Pfam" id="PF08327"/>
    </source>
</evidence>
<reference evidence="4" key="1">
    <citation type="submission" date="2018-09" db="EMBL/GenBank/DDBJ databases">
        <title>Chryseolinea sp. KIS68-18 isolated from soil.</title>
        <authorList>
            <person name="Weon H.-Y."/>
            <person name="Kwon S.-W."/>
            <person name="Lee S.A."/>
        </authorList>
    </citation>
    <scope>NUCLEOTIDE SEQUENCE [LARGE SCALE GENOMIC DNA]</scope>
    <source>
        <strain evidence="4">KIS68-18</strain>
    </source>
</reference>
<dbReference type="OrthoDB" id="2355173at2"/>
<evidence type="ECO:0000313" key="3">
    <source>
        <dbReference type="EMBL" id="AYB31620.1"/>
    </source>
</evidence>
<dbReference type="RefSeq" id="WP_119754890.1">
    <property type="nucleotide sequence ID" value="NZ_CP032382.1"/>
</dbReference>
<dbReference type="SUPFAM" id="SSF55961">
    <property type="entry name" value="Bet v1-like"/>
    <property type="match status" value="1"/>
</dbReference>
<dbReference type="KEGG" id="chk:D4L85_14055"/>
<protein>
    <submittedName>
        <fullName evidence="3">SRPBCC domain-containing protein</fullName>
    </submittedName>
</protein>
<dbReference type="Proteomes" id="UP000266183">
    <property type="component" value="Chromosome"/>
</dbReference>
<sequence length="149" mass="17191">MKRDIHLEWFLAFPRQEVWTCLTDPELIGQWLMKNDFQPVVGHRFQFRDKPKKGFGWDGIVYCQVLEVISEEKLSFRWQGGPGDGSLTLDSVVTWTLIAQPGGTRLVLDHTGFSGFKGLIASMIMKKGWAHHVIRRFTEILTKRTHAHV</sequence>
<proteinExistence type="inferred from homology"/>
<dbReference type="InterPro" id="IPR023393">
    <property type="entry name" value="START-like_dom_sf"/>
</dbReference>
<gene>
    <name evidence="3" type="ORF">D4L85_14055</name>
</gene>
<dbReference type="Gene3D" id="3.30.530.20">
    <property type="match status" value="1"/>
</dbReference>
<comment type="similarity">
    <text evidence="1">Belongs to the AHA1 family.</text>
</comment>
<dbReference type="InterPro" id="IPR013538">
    <property type="entry name" value="ASHA1/2-like_C"/>
</dbReference>
<accession>A0A385SQ35</accession>
<dbReference type="AlphaFoldDB" id="A0A385SQ35"/>
<dbReference type="EMBL" id="CP032382">
    <property type="protein sequence ID" value="AYB31620.1"/>
    <property type="molecule type" value="Genomic_DNA"/>
</dbReference>